<dbReference type="Pfam" id="PF13561">
    <property type="entry name" value="adh_short_C2"/>
    <property type="match status" value="1"/>
</dbReference>
<dbReference type="Proteomes" id="UP000187485">
    <property type="component" value="Unassembled WGS sequence"/>
</dbReference>
<evidence type="ECO:0000256" key="1">
    <source>
        <dbReference type="ARBA" id="ARBA00006484"/>
    </source>
</evidence>
<organism evidence="3 4">
    <name type="scientific">Carboxydothermus pertinax</name>
    <dbReference type="NCBI Taxonomy" id="870242"/>
    <lineage>
        <taxon>Bacteria</taxon>
        <taxon>Bacillati</taxon>
        <taxon>Bacillota</taxon>
        <taxon>Clostridia</taxon>
        <taxon>Thermoanaerobacterales</taxon>
        <taxon>Thermoanaerobacteraceae</taxon>
        <taxon>Carboxydothermus</taxon>
    </lineage>
</organism>
<gene>
    <name evidence="3" type="ORF">cpu_25670</name>
</gene>
<keyword evidence="2" id="KW-0560">Oxidoreductase</keyword>
<dbReference type="PANTHER" id="PTHR42760">
    <property type="entry name" value="SHORT-CHAIN DEHYDROGENASES/REDUCTASES FAMILY MEMBER"/>
    <property type="match status" value="1"/>
</dbReference>
<name>A0A1L8CYT7_9THEO</name>
<dbReference type="SUPFAM" id="SSF51735">
    <property type="entry name" value="NAD(P)-binding Rossmann-fold domains"/>
    <property type="match status" value="1"/>
</dbReference>
<proteinExistence type="inferred from homology"/>
<dbReference type="PANTHER" id="PTHR42760:SF115">
    <property type="entry name" value="3-OXOACYL-[ACYL-CARRIER-PROTEIN] REDUCTASE FABG"/>
    <property type="match status" value="1"/>
</dbReference>
<dbReference type="GO" id="GO:0016616">
    <property type="term" value="F:oxidoreductase activity, acting on the CH-OH group of donors, NAD or NADP as acceptor"/>
    <property type="evidence" value="ECO:0007669"/>
    <property type="project" value="TreeGrafter"/>
</dbReference>
<dbReference type="AlphaFoldDB" id="A0A1L8CYT7"/>
<evidence type="ECO:0008006" key="5">
    <source>
        <dbReference type="Google" id="ProtNLM"/>
    </source>
</evidence>
<evidence type="ECO:0000313" key="4">
    <source>
        <dbReference type="Proteomes" id="UP000187485"/>
    </source>
</evidence>
<dbReference type="OrthoDB" id="9803333at2"/>
<reference evidence="4" key="1">
    <citation type="submission" date="2016-12" db="EMBL/GenBank/DDBJ databases">
        <title>Draft Genome Sequences od Carboxydothermus pertinax and islandicus, Hydrogenogenic Carboxydotrophic Bacteria.</title>
        <authorList>
            <person name="Fukuyama Y."/>
            <person name="Ohmae K."/>
            <person name="Yoneda Y."/>
            <person name="Yoshida T."/>
            <person name="Sako Y."/>
        </authorList>
    </citation>
    <scope>NUCLEOTIDE SEQUENCE [LARGE SCALE GENOMIC DNA]</scope>
    <source>
        <strain evidence="4">Ug1</strain>
    </source>
</reference>
<comment type="similarity">
    <text evidence="1">Belongs to the short-chain dehydrogenases/reductases (SDR) family.</text>
</comment>
<evidence type="ECO:0000256" key="2">
    <source>
        <dbReference type="ARBA" id="ARBA00023002"/>
    </source>
</evidence>
<dbReference type="InterPro" id="IPR002347">
    <property type="entry name" value="SDR_fam"/>
</dbReference>
<dbReference type="PRINTS" id="PR00081">
    <property type="entry name" value="GDHRDH"/>
</dbReference>
<dbReference type="Gene3D" id="3.40.50.720">
    <property type="entry name" value="NAD(P)-binding Rossmann-like Domain"/>
    <property type="match status" value="1"/>
</dbReference>
<dbReference type="RefSeq" id="WP_075860433.1">
    <property type="nucleotide sequence ID" value="NZ_BDJK01000095.1"/>
</dbReference>
<accession>A0A1L8CYT7</accession>
<dbReference type="EMBL" id="BDJK01000095">
    <property type="protein sequence ID" value="GAV24057.1"/>
    <property type="molecule type" value="Genomic_DNA"/>
</dbReference>
<evidence type="ECO:0000313" key="3">
    <source>
        <dbReference type="EMBL" id="GAV24057.1"/>
    </source>
</evidence>
<comment type="caution">
    <text evidence="3">The sequence shown here is derived from an EMBL/GenBank/DDBJ whole genome shotgun (WGS) entry which is preliminary data.</text>
</comment>
<dbReference type="InterPro" id="IPR036291">
    <property type="entry name" value="NAD(P)-bd_dom_sf"/>
</dbReference>
<sequence length="110" mass="12383">MYERPTVGYRYRAAYSASKAGIIGLTRCLAVEWAPFNIRVNSISPTILQSEINNWLLESEEFKKEFLSKIPMGRYGQYNDVISAIVYLSSDEASMITGHNLIIDGGWTAI</sequence>
<protein>
    <recommendedName>
        <fullName evidence="5">Short-chain dehydrogenase</fullName>
    </recommendedName>
</protein>
<keyword evidence="4" id="KW-1185">Reference proteome</keyword>
<dbReference type="STRING" id="870242.cpu_25670"/>